<keyword evidence="5 6" id="KW-0472">Membrane</keyword>
<reference evidence="7" key="1">
    <citation type="submission" date="2022-01" db="EMBL/GenBank/DDBJ databases">
        <authorList>
            <person name="King R."/>
        </authorList>
    </citation>
    <scope>NUCLEOTIDE SEQUENCE</scope>
</reference>
<dbReference type="GO" id="GO:0005886">
    <property type="term" value="C:plasma membrane"/>
    <property type="evidence" value="ECO:0007669"/>
    <property type="project" value="UniProtKB-SubCell"/>
</dbReference>
<evidence type="ECO:0000256" key="5">
    <source>
        <dbReference type="ARBA" id="ARBA00023136"/>
    </source>
</evidence>
<protein>
    <submittedName>
        <fullName evidence="7">Uncharacterized protein</fullName>
    </submittedName>
</protein>
<dbReference type="OrthoDB" id="6774420at2759"/>
<evidence type="ECO:0000313" key="7">
    <source>
        <dbReference type="EMBL" id="CAG9855324.1"/>
    </source>
</evidence>
<keyword evidence="3 6" id="KW-0812">Transmembrane</keyword>
<dbReference type="EMBL" id="OU900103">
    <property type="protein sequence ID" value="CAG9855324.1"/>
    <property type="molecule type" value="Genomic_DNA"/>
</dbReference>
<dbReference type="Proteomes" id="UP001153712">
    <property type="component" value="Chromosome 10"/>
</dbReference>
<keyword evidence="8" id="KW-1185">Reference proteome</keyword>
<evidence type="ECO:0000256" key="6">
    <source>
        <dbReference type="SAM" id="Phobius"/>
    </source>
</evidence>
<name>A0A9N9TI91_PHYSR</name>
<proteinExistence type="predicted"/>
<evidence type="ECO:0000256" key="2">
    <source>
        <dbReference type="ARBA" id="ARBA00022475"/>
    </source>
</evidence>
<dbReference type="Pfam" id="PF08395">
    <property type="entry name" value="7tm_7"/>
    <property type="match status" value="1"/>
</dbReference>
<dbReference type="InterPro" id="IPR013604">
    <property type="entry name" value="7TM_chemorcpt"/>
</dbReference>
<evidence type="ECO:0000256" key="1">
    <source>
        <dbReference type="ARBA" id="ARBA00004651"/>
    </source>
</evidence>
<evidence type="ECO:0000256" key="4">
    <source>
        <dbReference type="ARBA" id="ARBA00022989"/>
    </source>
</evidence>
<organism evidence="7 8">
    <name type="scientific">Phyllotreta striolata</name>
    <name type="common">Striped flea beetle</name>
    <name type="synonym">Crioceris striolata</name>
    <dbReference type="NCBI Taxonomy" id="444603"/>
    <lineage>
        <taxon>Eukaryota</taxon>
        <taxon>Metazoa</taxon>
        <taxon>Ecdysozoa</taxon>
        <taxon>Arthropoda</taxon>
        <taxon>Hexapoda</taxon>
        <taxon>Insecta</taxon>
        <taxon>Pterygota</taxon>
        <taxon>Neoptera</taxon>
        <taxon>Endopterygota</taxon>
        <taxon>Coleoptera</taxon>
        <taxon>Polyphaga</taxon>
        <taxon>Cucujiformia</taxon>
        <taxon>Chrysomeloidea</taxon>
        <taxon>Chrysomelidae</taxon>
        <taxon>Galerucinae</taxon>
        <taxon>Alticini</taxon>
        <taxon>Phyllotreta</taxon>
    </lineage>
</organism>
<keyword evidence="4 6" id="KW-1133">Transmembrane helix</keyword>
<feature type="transmembrane region" description="Helical" evidence="6">
    <location>
        <begin position="21"/>
        <end position="43"/>
    </location>
</feature>
<evidence type="ECO:0000313" key="8">
    <source>
        <dbReference type="Proteomes" id="UP001153712"/>
    </source>
</evidence>
<evidence type="ECO:0000256" key="3">
    <source>
        <dbReference type="ARBA" id="ARBA00022692"/>
    </source>
</evidence>
<accession>A0A9N9TI91</accession>
<gene>
    <name evidence="7" type="ORF">PHYEVI_LOCUS1775</name>
</gene>
<dbReference type="AlphaFoldDB" id="A0A9N9TI91"/>
<dbReference type="GO" id="GO:0050909">
    <property type="term" value="P:sensory perception of taste"/>
    <property type="evidence" value="ECO:0007669"/>
    <property type="project" value="InterPro"/>
</dbReference>
<comment type="subcellular location">
    <subcellularLocation>
        <location evidence="1">Cell membrane</location>
        <topology evidence="1">Multi-pass membrane protein</topology>
    </subcellularLocation>
</comment>
<sequence length="44" mass="5007">MCQLIHNNVEITACNVFEIRASLIFTVFSSLASYLVLIIQLHIQ</sequence>
<keyword evidence="2" id="KW-1003">Cell membrane</keyword>